<name>A0A3D8IER0_9HELI</name>
<proteinExistence type="predicted"/>
<dbReference type="OrthoDB" id="9793035at2"/>
<dbReference type="AlphaFoldDB" id="A0A3D8IER0"/>
<dbReference type="InterPro" id="IPR003695">
    <property type="entry name" value="Ppx_GppA_N"/>
</dbReference>
<comment type="caution">
    <text evidence="2">The sequence shown here is derived from an EMBL/GenBank/DDBJ whole genome shotgun (WGS) entry which is preliminary data.</text>
</comment>
<accession>A0A3D8IER0</accession>
<dbReference type="Pfam" id="PF02541">
    <property type="entry name" value="Ppx-GppA"/>
    <property type="match status" value="1"/>
</dbReference>
<evidence type="ECO:0000259" key="1">
    <source>
        <dbReference type="Pfam" id="PF02541"/>
    </source>
</evidence>
<dbReference type="SUPFAM" id="SSF53067">
    <property type="entry name" value="Actin-like ATPase domain"/>
    <property type="match status" value="2"/>
</dbReference>
<organism evidence="2 3">
    <name type="scientific">Helicobacter ganmani</name>
    <dbReference type="NCBI Taxonomy" id="60246"/>
    <lineage>
        <taxon>Bacteria</taxon>
        <taxon>Pseudomonadati</taxon>
        <taxon>Campylobacterota</taxon>
        <taxon>Epsilonproteobacteria</taxon>
        <taxon>Campylobacterales</taxon>
        <taxon>Helicobacteraceae</taxon>
        <taxon>Helicobacter</taxon>
    </lineage>
</organism>
<protein>
    <submittedName>
        <fullName evidence="2">Phosphatase</fullName>
    </submittedName>
</protein>
<dbReference type="Gene3D" id="3.30.420.40">
    <property type="match status" value="1"/>
</dbReference>
<gene>
    <name evidence="2" type="ORF">CQA43_02150</name>
</gene>
<dbReference type="EMBL" id="NXLS01000002">
    <property type="protein sequence ID" value="RDU63652.1"/>
    <property type="molecule type" value="Genomic_DNA"/>
</dbReference>
<dbReference type="InterPro" id="IPR050273">
    <property type="entry name" value="GppA/Ppx_hydrolase"/>
</dbReference>
<reference evidence="2 3" key="1">
    <citation type="submission" date="2018-04" db="EMBL/GenBank/DDBJ databases">
        <title>Novel Campyloabacter and Helicobacter Species and Strains.</title>
        <authorList>
            <person name="Mannion A.J."/>
            <person name="Shen Z."/>
            <person name="Fox J.G."/>
        </authorList>
    </citation>
    <scope>NUCLEOTIDE SEQUENCE [LARGE SCALE GENOMIC DNA]</scope>
    <source>
        <strain evidence="2 3">MIT 99-5101</strain>
    </source>
</reference>
<dbReference type="PANTHER" id="PTHR30005:SF0">
    <property type="entry name" value="RETROGRADE REGULATION PROTEIN 2"/>
    <property type="match status" value="1"/>
</dbReference>
<dbReference type="InterPro" id="IPR043129">
    <property type="entry name" value="ATPase_NBD"/>
</dbReference>
<dbReference type="Gene3D" id="3.30.420.150">
    <property type="entry name" value="Exopolyphosphatase. Domain 2"/>
    <property type="match status" value="1"/>
</dbReference>
<dbReference type="Proteomes" id="UP000256650">
    <property type="component" value="Unassembled WGS sequence"/>
</dbReference>
<evidence type="ECO:0000313" key="2">
    <source>
        <dbReference type="EMBL" id="RDU63652.1"/>
    </source>
</evidence>
<keyword evidence="3" id="KW-1185">Reference proteome</keyword>
<dbReference type="CDD" id="cd24054">
    <property type="entry name" value="ASKHA_NBD_AaPPX-GppA_MtPPX2-like"/>
    <property type="match status" value="1"/>
</dbReference>
<evidence type="ECO:0000313" key="3">
    <source>
        <dbReference type="Proteomes" id="UP000256650"/>
    </source>
</evidence>
<feature type="domain" description="Ppx/GppA phosphatase N-terminal" evidence="1">
    <location>
        <begin position="28"/>
        <end position="307"/>
    </location>
</feature>
<sequence>MMEIIGIDLGSNSLRGVRMQVCEKEFQKEFAVLQEYDTTVRTAEGLEDSGEICEAAKERIIQGLLEMKCALDITPQQEVVALTTQAMRKARNRERILQEIWERTQIQFRVISGEQEAQITSLAPKIAVQRIARENPKYKQDCFLLVDMGGASSEFVLCGENGNLARSFDIGIVSAKERYGSVEKLLAQREEFLKPILSFMQECCQKGRKARFMMANSGTPTMVCAFKLGLIEYNARVIFGTELTREDFSVELAKFLALSQESQVGLVGMYKADVVPFGIALFTCFMEALGFQECLVVDEGLREGAVIAHTLGLLD</sequence>
<dbReference type="PANTHER" id="PTHR30005">
    <property type="entry name" value="EXOPOLYPHOSPHATASE"/>
    <property type="match status" value="1"/>
</dbReference>